<gene>
    <name evidence="1" type="ORF">BPOR_0313g00020</name>
</gene>
<proteinExistence type="predicted"/>
<reference evidence="1 2" key="1">
    <citation type="submission" date="2017-12" db="EMBL/GenBank/DDBJ databases">
        <title>Comparative genomics of Botrytis spp.</title>
        <authorList>
            <person name="Valero-Jimenez C.A."/>
            <person name="Tapia P."/>
            <person name="Veloso J."/>
            <person name="Silva-Moreno E."/>
            <person name="Staats M."/>
            <person name="Valdes J.H."/>
            <person name="Van Kan J.A.L."/>
        </authorList>
    </citation>
    <scope>NUCLEOTIDE SEQUENCE [LARGE SCALE GENOMIC DNA]</scope>
    <source>
        <strain evidence="1 2">MUCL3349</strain>
    </source>
</reference>
<name>A0A4Z1KPM7_9HELO</name>
<evidence type="ECO:0000313" key="2">
    <source>
        <dbReference type="Proteomes" id="UP000297280"/>
    </source>
</evidence>
<protein>
    <recommendedName>
        <fullName evidence="3">F-box domain-containing protein</fullName>
    </recommendedName>
</protein>
<dbReference type="EMBL" id="PQXO01000312">
    <property type="protein sequence ID" value="TGO86322.1"/>
    <property type="molecule type" value="Genomic_DNA"/>
</dbReference>
<evidence type="ECO:0000313" key="1">
    <source>
        <dbReference type="EMBL" id="TGO86322.1"/>
    </source>
</evidence>
<evidence type="ECO:0008006" key="3">
    <source>
        <dbReference type="Google" id="ProtNLM"/>
    </source>
</evidence>
<organism evidence="1 2">
    <name type="scientific">Botrytis porri</name>
    <dbReference type="NCBI Taxonomy" id="87229"/>
    <lineage>
        <taxon>Eukaryota</taxon>
        <taxon>Fungi</taxon>
        <taxon>Dikarya</taxon>
        <taxon>Ascomycota</taxon>
        <taxon>Pezizomycotina</taxon>
        <taxon>Leotiomycetes</taxon>
        <taxon>Helotiales</taxon>
        <taxon>Sclerotiniaceae</taxon>
        <taxon>Botrytis</taxon>
    </lineage>
</organism>
<comment type="caution">
    <text evidence="1">The sequence shown here is derived from an EMBL/GenBank/DDBJ whole genome shotgun (WGS) entry which is preliminary data.</text>
</comment>
<sequence>MINFSKFHDFTAELQSLILKRCERRDLTRLSQTSRDMYERTVPILYRHVNLSSHRTTSNDLIDLRGFAYTSLQHKDNVKRQNAFIDTILKLPTLGYFVLTLTWTIYPRQCSDNQKCEDNAKMWEAWKLLFRVKRLDIYSFAADWGDFIYLPAQPAYEDYLGPSAIITPAVFPEATVIRIGGLMPYNYFRACVSTPSIVASLEMENLQGLLQLRDGCNLSFHVVVCRNIDHHFWRNQTRYKETKDESGIPVLRHAGPMRGHLQPLVGKFVRLEHLKISTAGREVSRDVRWSETREKKRYSEMANFIKSVAPKLVTFAFEQGVGLEPLQKWQLESYDYTSTSSQSRRPMDDYFLKYLLPALLEGTWSQLRKFSIQGVCGNVRYETRHLLRYVNFTPEPPEALESVMYQLRSVMSNSVALTLERETQRAKDASKVRYWVGQDESHQEIRVGTSSKPKSYLSFDMIL</sequence>
<dbReference type="Proteomes" id="UP000297280">
    <property type="component" value="Unassembled WGS sequence"/>
</dbReference>
<dbReference type="AlphaFoldDB" id="A0A4Z1KPM7"/>
<accession>A0A4Z1KPM7</accession>
<keyword evidence="2" id="KW-1185">Reference proteome</keyword>